<dbReference type="PANTHER" id="PTHR43800">
    <property type="entry name" value="PEPTIDYL-LYSINE N-ACETYLTRANSFERASE YJAB"/>
    <property type="match status" value="1"/>
</dbReference>
<dbReference type="PANTHER" id="PTHR43800:SF1">
    <property type="entry name" value="PEPTIDYL-LYSINE N-ACETYLTRANSFERASE YJAB"/>
    <property type="match status" value="1"/>
</dbReference>
<dbReference type="InterPro" id="IPR000182">
    <property type="entry name" value="GNAT_dom"/>
</dbReference>
<reference evidence="4 5" key="1">
    <citation type="submission" date="2014-07" db="EMBL/GenBank/DDBJ databases">
        <title>Tepidicaulis marinum gen. nov., sp. nov., a novel marine bacterium denitrifying nitrate to nitrous oxide strictly under microaerobic conditions.</title>
        <authorList>
            <person name="Takeuchi M."/>
            <person name="Yamagishi T."/>
            <person name="Kamagata Y."/>
            <person name="Oshima K."/>
            <person name="Hattori M."/>
            <person name="Katayama T."/>
            <person name="Hanada S."/>
            <person name="Tamaki H."/>
            <person name="Marumo K."/>
            <person name="Maeda H."/>
            <person name="Nedachi M."/>
            <person name="Iwasaki W."/>
            <person name="Suwa Y."/>
            <person name="Sakata S."/>
        </authorList>
    </citation>
    <scope>NUCLEOTIDE SEQUENCE [LARGE SCALE GENOMIC DNA]</scope>
    <source>
        <strain evidence="4 5">MA2</strain>
    </source>
</reference>
<dbReference type="RefSeq" id="WP_045442627.1">
    <property type="nucleotide sequence ID" value="NZ_BBIO01000002.1"/>
</dbReference>
<keyword evidence="2" id="KW-0012">Acyltransferase</keyword>
<protein>
    <submittedName>
        <fullName evidence="4">GCN5-like N-acetyltransferase</fullName>
    </submittedName>
</protein>
<keyword evidence="1 4" id="KW-0808">Transferase</keyword>
<gene>
    <name evidence="4" type="ORF">M2A_0531</name>
</gene>
<evidence type="ECO:0000313" key="5">
    <source>
        <dbReference type="Proteomes" id="UP000028702"/>
    </source>
</evidence>
<dbReference type="STRING" id="1333998.M2A_0531"/>
<evidence type="ECO:0000256" key="2">
    <source>
        <dbReference type="ARBA" id="ARBA00023315"/>
    </source>
</evidence>
<dbReference type="Pfam" id="PF00583">
    <property type="entry name" value="Acetyltransf_1"/>
    <property type="match status" value="1"/>
</dbReference>
<sequence>MPKRYRTTVTHLEMREDPRVHCPPPFGHYALFRAVDMPIHFYRYLYHVVGHNHVWVHRKKLDDEALAAIVHSPNVEIYVLYLDGSPAGFFELDLRHLPRAELSFLGIVPEFIGRGLGRFLLCEAIRTAWDRNPSKVTIQTCTLDHPRALPLYQRHGFVPYAQEEVELEDDGEGPGF</sequence>
<dbReference type="GO" id="GO:0016747">
    <property type="term" value="F:acyltransferase activity, transferring groups other than amino-acyl groups"/>
    <property type="evidence" value="ECO:0007669"/>
    <property type="project" value="InterPro"/>
</dbReference>
<comment type="caution">
    <text evidence="4">The sequence shown here is derived from an EMBL/GenBank/DDBJ whole genome shotgun (WGS) entry which is preliminary data.</text>
</comment>
<feature type="domain" description="N-acetyltransferase" evidence="3">
    <location>
        <begin position="30"/>
        <end position="176"/>
    </location>
</feature>
<evidence type="ECO:0000256" key="1">
    <source>
        <dbReference type="ARBA" id="ARBA00022679"/>
    </source>
</evidence>
<dbReference type="Gene3D" id="3.40.630.30">
    <property type="match status" value="1"/>
</dbReference>
<proteinExistence type="predicted"/>
<accession>A0A081B7L4</accession>
<dbReference type="eggNOG" id="COG0454">
    <property type="taxonomic scope" value="Bacteria"/>
</dbReference>
<dbReference type="InterPro" id="IPR016181">
    <property type="entry name" value="Acyl_CoA_acyltransferase"/>
</dbReference>
<dbReference type="Proteomes" id="UP000028702">
    <property type="component" value="Unassembled WGS sequence"/>
</dbReference>
<dbReference type="EMBL" id="BBIO01000002">
    <property type="protein sequence ID" value="GAK44032.1"/>
    <property type="molecule type" value="Genomic_DNA"/>
</dbReference>
<keyword evidence="5" id="KW-1185">Reference proteome</keyword>
<dbReference type="PROSITE" id="PS51186">
    <property type="entry name" value="GNAT"/>
    <property type="match status" value="1"/>
</dbReference>
<dbReference type="AlphaFoldDB" id="A0A081B7L4"/>
<dbReference type="SUPFAM" id="SSF55729">
    <property type="entry name" value="Acyl-CoA N-acyltransferases (Nat)"/>
    <property type="match status" value="1"/>
</dbReference>
<dbReference type="CDD" id="cd04301">
    <property type="entry name" value="NAT_SF"/>
    <property type="match status" value="1"/>
</dbReference>
<evidence type="ECO:0000313" key="4">
    <source>
        <dbReference type="EMBL" id="GAK44032.1"/>
    </source>
</evidence>
<organism evidence="4 5">
    <name type="scientific">Tepidicaulis marinus</name>
    <dbReference type="NCBI Taxonomy" id="1333998"/>
    <lineage>
        <taxon>Bacteria</taxon>
        <taxon>Pseudomonadati</taxon>
        <taxon>Pseudomonadota</taxon>
        <taxon>Alphaproteobacteria</taxon>
        <taxon>Hyphomicrobiales</taxon>
        <taxon>Parvibaculaceae</taxon>
        <taxon>Tepidicaulis</taxon>
    </lineage>
</organism>
<evidence type="ECO:0000259" key="3">
    <source>
        <dbReference type="PROSITE" id="PS51186"/>
    </source>
</evidence>
<name>A0A081B7L4_9HYPH</name>